<reference evidence="2 3" key="1">
    <citation type="submission" date="2024-02" db="EMBL/GenBank/DDBJ databases">
        <authorList>
            <person name="Chen Y."/>
            <person name="Shah S."/>
            <person name="Dougan E. K."/>
            <person name="Thang M."/>
            <person name="Chan C."/>
        </authorList>
    </citation>
    <scope>NUCLEOTIDE SEQUENCE [LARGE SCALE GENOMIC DNA]</scope>
</reference>
<dbReference type="PANTHER" id="PTHR33050:SF7">
    <property type="entry name" value="RIBONUCLEASE H"/>
    <property type="match status" value="1"/>
</dbReference>
<proteinExistence type="predicted"/>
<organism evidence="2 3">
    <name type="scientific">Durusdinium trenchii</name>
    <dbReference type="NCBI Taxonomy" id="1381693"/>
    <lineage>
        <taxon>Eukaryota</taxon>
        <taxon>Sar</taxon>
        <taxon>Alveolata</taxon>
        <taxon>Dinophyceae</taxon>
        <taxon>Suessiales</taxon>
        <taxon>Symbiodiniaceae</taxon>
        <taxon>Durusdinium</taxon>
    </lineage>
</organism>
<dbReference type="SUPFAM" id="SSF56672">
    <property type="entry name" value="DNA/RNA polymerases"/>
    <property type="match status" value="1"/>
</dbReference>
<feature type="region of interest" description="Disordered" evidence="1">
    <location>
        <begin position="306"/>
        <end position="326"/>
    </location>
</feature>
<comment type="caution">
    <text evidence="2">The sequence shown here is derived from an EMBL/GenBank/DDBJ whole genome shotgun (WGS) entry which is preliminary data.</text>
</comment>
<sequence>MDPGTLANHLAIGRATANTIRAGLGLPPVGTPAVATPAAPGTVPPAAPAAPPGLLGGGARAPPAMAAGAGVGEVWVAIEEAGGRKKGDVICEDPHPLPAGHIVLGDRAIVPGVAGESGCFVKKVPRAELGRYALDDLRILPVVFDAQGTRRRDFNDAVSAMKDGIPQGGGLQLDGPTSSLNLLKSMRDQNLTPTTYHEYWLRSAEIPKGDRSTYEHECLSRILESMITVDQLNICALQGAELICRRLQVIREAHRISPSSPDYSSADHFMGWRWRRTAQGIDMQLASHVAQALKDEAAIAKEARKAREEQSMRRKHPGKGSQETMNTVRPYDRDLASLPGCGDEPIPLTQVMDEHGRELVKDPLAFMMRSSEEWGEMVERGETFQPYMDVRLQANPELYAGFVKDLVDKKMLDFTLKPGDLVTPFFVNKKNKKLRFILDCRGTNRRFRDPPPLALAAGSTWAQLEVDHSQKLFVAQSDIRDYFFSLELPPDLKHLFCLPPIPLQYLAEWGIQAPCDGAEDTRGWVWPRCRVVPMGWSWAMYIAQRVHQHICLEASGLGTSRLLVEGRPAPSLETGEVVLIPYADNLNVAGTCQAAVQRTKDCIVHRLRQHGFRVHEETEASTLAQSLGFLVDGERHCITPIPERWEKVLQAFGWLARRPRVSGKAVERLLGHAVHFAMLRRELLSIFRSLYDFVARSYNRRQRLWASAAKEAKWAQHLFKLCSVNMKRSWSASVTASDASLSGVAVCSRELPLRDVVRHGRIRETWRYVSGRPVKPREVVVDLCDPFEDPGTVKPVQAERSDPYELNFDFPDIEAEVMQKDGWTQCFAIHTQYPEHITLLEGRGVIAAMRHKFRSSQQFGRKRLHFTDNMGVVLLCSKGRSNTFGMLRVCRRLTCLLLATDSFLQVRWVPSERNVADQASRQWEHLRKHAFSPGGAGTEKEDAPYTSTWNPPSRDKVQPDTEKPKAVTSKTADQDPGRSEAEPLAGETRESDPAEVLQATPAKRGEAERALASRQLSAEIRGACAPEPGVQRPPGSRAEKVAAGRADASKGGPKIFRPSQQLGVQKFALEIFSGCARLSQACSAVGFISIAYDIAYGTACDVLQPAVLHRILRFLHKHQGSIAMVWLGTPCTTWSRARKHDGGPPPLRDDEQNLFGFDDLSFSDKRKIQDGNSLLSVSEQIISTCIALNLCWAIENPWSSRIWLTPYLKQLADRFTLMRIDFCAYHMPWRKATGILFGGPFSLLHLARECVPQHGRCSFSNRKHIVLVGKDSAGQWLTRRAQPYPFHLCHAIANTLTEHR</sequence>
<dbReference type="EMBL" id="CAXAMN010005446">
    <property type="protein sequence ID" value="CAK9013723.1"/>
    <property type="molecule type" value="Genomic_DNA"/>
</dbReference>
<dbReference type="Proteomes" id="UP001642484">
    <property type="component" value="Unassembled WGS sequence"/>
</dbReference>
<dbReference type="InterPro" id="IPR052055">
    <property type="entry name" value="Hepadnavirus_pol/RT"/>
</dbReference>
<evidence type="ECO:0008006" key="4">
    <source>
        <dbReference type="Google" id="ProtNLM"/>
    </source>
</evidence>
<evidence type="ECO:0000313" key="2">
    <source>
        <dbReference type="EMBL" id="CAK9013723.1"/>
    </source>
</evidence>
<dbReference type="InterPro" id="IPR043502">
    <property type="entry name" value="DNA/RNA_pol_sf"/>
</dbReference>
<dbReference type="PANTHER" id="PTHR33050">
    <property type="entry name" value="REVERSE TRANSCRIPTASE DOMAIN-CONTAINING PROTEIN"/>
    <property type="match status" value="1"/>
</dbReference>
<feature type="compositionally biased region" description="Basic and acidic residues" evidence="1">
    <location>
        <begin position="972"/>
        <end position="992"/>
    </location>
</feature>
<gene>
    <name evidence="2" type="ORF">CCMP2556_LOCUS11391</name>
</gene>
<accession>A0ABP0JH27</accession>
<evidence type="ECO:0000256" key="1">
    <source>
        <dbReference type="SAM" id="MobiDB-lite"/>
    </source>
</evidence>
<name>A0ABP0JH27_9DINO</name>
<keyword evidence="3" id="KW-1185">Reference proteome</keyword>
<evidence type="ECO:0000313" key="3">
    <source>
        <dbReference type="Proteomes" id="UP001642484"/>
    </source>
</evidence>
<feature type="compositionally biased region" description="Basic and acidic residues" evidence="1">
    <location>
        <begin position="953"/>
        <end position="965"/>
    </location>
</feature>
<protein>
    <recommendedName>
        <fullName evidence="4">Reverse transcriptase domain-containing protein</fullName>
    </recommendedName>
</protein>
<feature type="region of interest" description="Disordered" evidence="1">
    <location>
        <begin position="930"/>
        <end position="1012"/>
    </location>
</feature>